<keyword evidence="5" id="KW-0997">Cell inner membrane</keyword>
<dbReference type="PANTHER" id="PTHR33446">
    <property type="entry name" value="PROTEIN TONB-RELATED"/>
    <property type="match status" value="1"/>
</dbReference>
<evidence type="ECO:0000256" key="7">
    <source>
        <dbReference type="ARBA" id="ARBA00022927"/>
    </source>
</evidence>
<keyword evidence="8" id="KW-1133">Transmembrane helix</keyword>
<dbReference type="PRINTS" id="PR01374">
    <property type="entry name" value="TONBPROTEIN"/>
</dbReference>
<dbReference type="GO" id="GO:0055085">
    <property type="term" value="P:transmembrane transport"/>
    <property type="evidence" value="ECO:0007669"/>
    <property type="project" value="InterPro"/>
</dbReference>
<dbReference type="GO" id="GO:0031992">
    <property type="term" value="F:energy transducer activity"/>
    <property type="evidence" value="ECO:0007669"/>
    <property type="project" value="InterPro"/>
</dbReference>
<evidence type="ECO:0000256" key="6">
    <source>
        <dbReference type="ARBA" id="ARBA00022692"/>
    </source>
</evidence>
<dbReference type="GO" id="GO:0098797">
    <property type="term" value="C:plasma membrane protein complex"/>
    <property type="evidence" value="ECO:0007669"/>
    <property type="project" value="TreeGrafter"/>
</dbReference>
<keyword evidence="12" id="KW-1185">Reference proteome</keyword>
<keyword evidence="6" id="KW-0812">Transmembrane</keyword>
<evidence type="ECO:0000256" key="1">
    <source>
        <dbReference type="ARBA" id="ARBA00004383"/>
    </source>
</evidence>
<reference evidence="11 12" key="1">
    <citation type="submission" date="2020-04" db="EMBL/GenBank/DDBJ databases">
        <title>Hymenobacter polaris sp. nov., isolated from Arctic soil.</title>
        <authorList>
            <person name="Dahal R.H."/>
        </authorList>
    </citation>
    <scope>NUCLEOTIDE SEQUENCE [LARGE SCALE GENOMIC DNA]</scope>
    <source>
        <strain evidence="11 12">RP-2-7</strain>
    </source>
</reference>
<proteinExistence type="inferred from homology"/>
<keyword evidence="3" id="KW-0813">Transport</keyword>
<dbReference type="InterPro" id="IPR037682">
    <property type="entry name" value="TonB_C"/>
</dbReference>
<evidence type="ECO:0000256" key="9">
    <source>
        <dbReference type="ARBA" id="ARBA00023136"/>
    </source>
</evidence>
<dbReference type="EMBL" id="JABBGH010000002">
    <property type="protein sequence ID" value="NML66037.1"/>
    <property type="molecule type" value="Genomic_DNA"/>
</dbReference>
<protein>
    <submittedName>
        <fullName evidence="11">TonB family protein</fullName>
    </submittedName>
</protein>
<dbReference type="RefSeq" id="WP_169531702.1">
    <property type="nucleotide sequence ID" value="NZ_JABBGH010000002.1"/>
</dbReference>
<dbReference type="InterPro" id="IPR003538">
    <property type="entry name" value="TonB"/>
</dbReference>
<dbReference type="SUPFAM" id="SSF82185">
    <property type="entry name" value="Histone H3 K4-specific methyltransferase SET7/9 N-terminal domain"/>
    <property type="match status" value="1"/>
</dbReference>
<sequence>MKYLISSLFCAGLGLGEAAAQQTIPPLKKEFLDSTWHVLPSAAGAHYRRETEWRDSTAGEVRDYYLSGQLQSREEFANIRTRSYHGTSEYFDKAGLLTTHAEFDHGKRAGELRLYYPGGQLKRRERYAADQRGTGECFAPDGTPVPFFEFEIMPRYSEGDGGFQAIVSAISRNFRYPKDARRRGIEGRVLVRFTVNATGQVENVVVTQALFPSIDAEAIKSVYALKRFTPGQQDGKAVSVSFTTPITLRLQ</sequence>
<dbReference type="PROSITE" id="PS52015">
    <property type="entry name" value="TONB_CTD"/>
    <property type="match status" value="1"/>
</dbReference>
<gene>
    <name evidence="11" type="ORF">HHL22_12560</name>
</gene>
<keyword evidence="9" id="KW-0472">Membrane</keyword>
<dbReference type="Gene3D" id="3.90.930.1">
    <property type="match status" value="1"/>
</dbReference>
<keyword evidence="7" id="KW-0653">Protein transport</keyword>
<dbReference type="PANTHER" id="PTHR33446:SF2">
    <property type="entry name" value="PROTEIN TONB"/>
    <property type="match status" value="1"/>
</dbReference>
<dbReference type="InterPro" id="IPR006260">
    <property type="entry name" value="TonB/TolA_C"/>
</dbReference>
<organism evidence="11 12">
    <name type="scientific">Hymenobacter polaris</name>
    <dbReference type="NCBI Taxonomy" id="2682546"/>
    <lineage>
        <taxon>Bacteria</taxon>
        <taxon>Pseudomonadati</taxon>
        <taxon>Bacteroidota</taxon>
        <taxon>Cytophagia</taxon>
        <taxon>Cytophagales</taxon>
        <taxon>Hymenobacteraceae</taxon>
        <taxon>Hymenobacter</taxon>
    </lineage>
</organism>
<dbReference type="InterPro" id="IPR051045">
    <property type="entry name" value="TonB-dependent_transducer"/>
</dbReference>
<dbReference type="Pfam" id="PF03544">
    <property type="entry name" value="TonB_C"/>
    <property type="match status" value="1"/>
</dbReference>
<dbReference type="Gene3D" id="3.30.1150.10">
    <property type="match status" value="1"/>
</dbReference>
<dbReference type="SUPFAM" id="SSF74653">
    <property type="entry name" value="TolA/TonB C-terminal domain"/>
    <property type="match status" value="1"/>
</dbReference>
<evidence type="ECO:0000256" key="5">
    <source>
        <dbReference type="ARBA" id="ARBA00022519"/>
    </source>
</evidence>
<keyword evidence="4" id="KW-1003">Cell membrane</keyword>
<evidence type="ECO:0000256" key="2">
    <source>
        <dbReference type="ARBA" id="ARBA00006555"/>
    </source>
</evidence>
<evidence type="ECO:0000313" key="11">
    <source>
        <dbReference type="EMBL" id="NML66037.1"/>
    </source>
</evidence>
<comment type="subcellular location">
    <subcellularLocation>
        <location evidence="1">Cell inner membrane</location>
        <topology evidence="1">Single-pass membrane protein</topology>
        <orientation evidence="1">Periplasmic side</orientation>
    </subcellularLocation>
</comment>
<dbReference type="GO" id="GO:0030288">
    <property type="term" value="C:outer membrane-bounded periplasmic space"/>
    <property type="evidence" value="ECO:0007669"/>
    <property type="project" value="InterPro"/>
</dbReference>
<evidence type="ECO:0000259" key="10">
    <source>
        <dbReference type="PROSITE" id="PS52015"/>
    </source>
</evidence>
<dbReference type="AlphaFoldDB" id="A0A7Y0AEW0"/>
<feature type="domain" description="TonB C-terminal" evidence="10">
    <location>
        <begin position="161"/>
        <end position="251"/>
    </location>
</feature>
<evidence type="ECO:0000256" key="4">
    <source>
        <dbReference type="ARBA" id="ARBA00022475"/>
    </source>
</evidence>
<comment type="caution">
    <text evidence="11">The sequence shown here is derived from an EMBL/GenBank/DDBJ whole genome shotgun (WGS) entry which is preliminary data.</text>
</comment>
<evidence type="ECO:0000313" key="12">
    <source>
        <dbReference type="Proteomes" id="UP000559626"/>
    </source>
</evidence>
<dbReference type="GO" id="GO:0015031">
    <property type="term" value="P:protein transport"/>
    <property type="evidence" value="ECO:0007669"/>
    <property type="project" value="UniProtKB-KW"/>
</dbReference>
<dbReference type="Proteomes" id="UP000559626">
    <property type="component" value="Unassembled WGS sequence"/>
</dbReference>
<evidence type="ECO:0000256" key="8">
    <source>
        <dbReference type="ARBA" id="ARBA00022989"/>
    </source>
</evidence>
<accession>A0A7Y0AEW0</accession>
<comment type="similarity">
    <text evidence="2">Belongs to the TonB family.</text>
</comment>
<dbReference type="NCBIfam" id="TIGR01352">
    <property type="entry name" value="tonB_Cterm"/>
    <property type="match status" value="1"/>
</dbReference>
<evidence type="ECO:0000256" key="3">
    <source>
        <dbReference type="ARBA" id="ARBA00022448"/>
    </source>
</evidence>
<name>A0A7Y0AEW0_9BACT</name>
<dbReference type="GO" id="GO:0015891">
    <property type="term" value="P:siderophore transport"/>
    <property type="evidence" value="ECO:0007669"/>
    <property type="project" value="InterPro"/>
</dbReference>